<dbReference type="Proteomes" id="UP000186657">
    <property type="component" value="Unassembled WGS sequence"/>
</dbReference>
<evidence type="ECO:0000313" key="3">
    <source>
        <dbReference type="EMBL" id="OLT58717.1"/>
    </source>
</evidence>
<accession>A0A1U7MYD1</accession>
<evidence type="ECO:0000259" key="2">
    <source>
        <dbReference type="Pfam" id="PF13592"/>
    </source>
</evidence>
<dbReference type="InterPro" id="IPR025959">
    <property type="entry name" value="Winged_HTH_dom"/>
</dbReference>
<reference evidence="3 4" key="1">
    <citation type="submission" date="2016-10" db="EMBL/GenBank/DDBJ databases">
        <title>Comparative genomics uncovers the prolific and rare metabolic potential of the cyanobacterial genus Moorea.</title>
        <authorList>
            <person name="Leao T."/>
            <person name="Castelao G."/>
            <person name="Korobeynikov A."/>
            <person name="Monroe E.A."/>
            <person name="Podell S."/>
            <person name="Glukhov E."/>
            <person name="Allen E."/>
            <person name="Gerwick W.H."/>
            <person name="Gerwick L."/>
        </authorList>
    </citation>
    <scope>NUCLEOTIDE SEQUENCE [LARGE SCALE GENOMIC DNA]</scope>
    <source>
        <strain evidence="3 4">PNG5-198</strain>
    </source>
</reference>
<protein>
    <recommendedName>
        <fullName evidence="2">Winged helix-turn helix domain-containing protein</fullName>
    </recommendedName>
</protein>
<dbReference type="AlphaFoldDB" id="A0A1U7MYD1"/>
<feature type="domain" description="Winged helix-turn helix" evidence="2">
    <location>
        <begin position="50"/>
        <end position="104"/>
    </location>
</feature>
<proteinExistence type="predicted"/>
<dbReference type="EMBL" id="MKZS01000001">
    <property type="protein sequence ID" value="OLT58717.1"/>
    <property type="molecule type" value="Genomic_DNA"/>
</dbReference>
<keyword evidence="4" id="KW-1185">Reference proteome</keyword>
<feature type="compositionally biased region" description="Basic residues" evidence="1">
    <location>
        <begin position="83"/>
        <end position="93"/>
    </location>
</feature>
<name>A0A1U7MYD1_9CYAN</name>
<sequence>MSKKFRCVCPGVEAIETQGKGGRRNCYLTWSEEKDFLATFFKKAAKGQIPTVKEIKLAFEKQVGQPVNKTTIYRLLDRHQWRKVVPRPSHPKAKQSEQSAFKKTLKKKLNNS</sequence>
<feature type="region of interest" description="Disordered" evidence="1">
    <location>
        <begin position="83"/>
        <end position="112"/>
    </location>
</feature>
<organism evidence="3 4">
    <name type="scientific">Moorena bouillonii PNG</name>
    <dbReference type="NCBI Taxonomy" id="568701"/>
    <lineage>
        <taxon>Bacteria</taxon>
        <taxon>Bacillati</taxon>
        <taxon>Cyanobacteriota</taxon>
        <taxon>Cyanophyceae</taxon>
        <taxon>Coleofasciculales</taxon>
        <taxon>Coleofasciculaceae</taxon>
        <taxon>Moorena</taxon>
    </lineage>
</organism>
<dbReference type="Pfam" id="PF13592">
    <property type="entry name" value="HTH_33"/>
    <property type="match status" value="1"/>
</dbReference>
<feature type="compositionally biased region" description="Basic residues" evidence="1">
    <location>
        <begin position="103"/>
        <end position="112"/>
    </location>
</feature>
<dbReference type="RefSeq" id="WP_075897438.1">
    <property type="nucleotide sequence ID" value="NZ_MKZS01000001.1"/>
</dbReference>
<evidence type="ECO:0000256" key="1">
    <source>
        <dbReference type="SAM" id="MobiDB-lite"/>
    </source>
</evidence>
<evidence type="ECO:0000313" key="4">
    <source>
        <dbReference type="Proteomes" id="UP000186657"/>
    </source>
</evidence>
<gene>
    <name evidence="3" type="ORF">BJP37_06335</name>
</gene>
<comment type="caution">
    <text evidence="3">The sequence shown here is derived from an EMBL/GenBank/DDBJ whole genome shotgun (WGS) entry which is preliminary data.</text>
</comment>